<dbReference type="InterPro" id="IPR008523">
    <property type="entry name" value="DUF805"/>
</dbReference>
<accession>A0AAP8NJW9</accession>
<feature type="transmembrane region" description="Helical" evidence="1">
    <location>
        <begin position="93"/>
        <end position="114"/>
    </location>
</feature>
<evidence type="ECO:0000313" key="2">
    <source>
        <dbReference type="EMBL" id="PNC54018.1"/>
    </source>
</evidence>
<dbReference type="EMBL" id="PJKN01000006">
    <property type="protein sequence ID" value="PNC54018.1"/>
    <property type="molecule type" value="Genomic_DNA"/>
</dbReference>
<dbReference type="GO" id="GO:0005886">
    <property type="term" value="C:plasma membrane"/>
    <property type="evidence" value="ECO:0007669"/>
    <property type="project" value="TreeGrafter"/>
</dbReference>
<feature type="transmembrane region" description="Helical" evidence="1">
    <location>
        <begin position="37"/>
        <end position="56"/>
    </location>
</feature>
<comment type="caution">
    <text evidence="2">The sequence shown here is derived from an EMBL/GenBank/DDBJ whole genome shotgun (WGS) entry which is preliminary data.</text>
</comment>
<dbReference type="Proteomes" id="UP000235914">
    <property type="component" value="Unassembled WGS sequence"/>
</dbReference>
<dbReference type="Pfam" id="PF05656">
    <property type="entry name" value="DUF805"/>
    <property type="match status" value="1"/>
</dbReference>
<dbReference type="PANTHER" id="PTHR34980:SF2">
    <property type="entry name" value="INNER MEMBRANE PROTEIN YHAH-RELATED"/>
    <property type="match status" value="1"/>
</dbReference>
<feature type="transmembrane region" description="Helical" evidence="1">
    <location>
        <begin position="62"/>
        <end position="81"/>
    </location>
</feature>
<evidence type="ECO:0000313" key="3">
    <source>
        <dbReference type="Proteomes" id="UP000235914"/>
    </source>
</evidence>
<gene>
    <name evidence="2" type="ORF">CXU09_10500</name>
</gene>
<dbReference type="AlphaFoldDB" id="A0AAP8NJW9"/>
<evidence type="ECO:0000256" key="1">
    <source>
        <dbReference type="SAM" id="Phobius"/>
    </source>
</evidence>
<protein>
    <submittedName>
        <fullName evidence="2">DUF805 domain-containing protein</fullName>
    </submittedName>
</protein>
<sequence length="165" mass="18692">MDPLHSPTVTLVEPTKKEKSTLFKPSLYGGRMTRKQYWVRYFTFIMIGRIICNSFIETAFDLTEFIVSVILLLLFEIFYTLPITIKRYHDAGYSGSLAVWLAVISTIMLFLAIFTSPSSAVGVCSLLMCIILGIVNLVILCKDSEIDDNKYGPSTKYPDLVKKEQ</sequence>
<keyword evidence="1" id="KW-1133">Transmembrane helix</keyword>
<keyword evidence="1" id="KW-0472">Membrane</keyword>
<proteinExistence type="predicted"/>
<dbReference type="PANTHER" id="PTHR34980">
    <property type="entry name" value="INNER MEMBRANE PROTEIN-RELATED-RELATED"/>
    <property type="match status" value="1"/>
</dbReference>
<dbReference type="RefSeq" id="WP_046434389.1">
    <property type="nucleotide sequence ID" value="NZ_BAABSF010000006.1"/>
</dbReference>
<feature type="transmembrane region" description="Helical" evidence="1">
    <location>
        <begin position="120"/>
        <end position="141"/>
    </location>
</feature>
<organism evidence="2 3">
    <name type="scientific">Akkermansia muciniphila</name>
    <dbReference type="NCBI Taxonomy" id="239935"/>
    <lineage>
        <taxon>Bacteria</taxon>
        <taxon>Pseudomonadati</taxon>
        <taxon>Verrucomicrobiota</taxon>
        <taxon>Verrucomicrobiia</taxon>
        <taxon>Verrucomicrobiales</taxon>
        <taxon>Akkermansiaceae</taxon>
        <taxon>Akkermansia</taxon>
    </lineage>
</organism>
<name>A0AAP8NJW9_9BACT</name>
<keyword evidence="1" id="KW-0812">Transmembrane</keyword>
<reference evidence="2 3" key="1">
    <citation type="journal article" date="2017" name="BMC Genomics">
        <title>Genome sequencing of 39 Akkermansia muciniphila isolates reveals its population structure, genomic and functional diverisity, and global distribution in mammalian gut microbiotas.</title>
        <authorList>
            <person name="Guo X."/>
            <person name="Li S."/>
            <person name="Zhang J."/>
            <person name="Wu F."/>
            <person name="Li X."/>
            <person name="Wu D."/>
            <person name="Zhang M."/>
            <person name="Ou Z."/>
            <person name="Jie Z."/>
            <person name="Yan Q."/>
            <person name="Li P."/>
            <person name="Yi J."/>
            <person name="Peng Y."/>
        </authorList>
    </citation>
    <scope>NUCLEOTIDE SEQUENCE [LARGE SCALE GENOMIC DNA]</scope>
    <source>
        <strain evidence="2 3">GP43</strain>
    </source>
</reference>